<dbReference type="Proteomes" id="UP001305521">
    <property type="component" value="Chromosome"/>
</dbReference>
<proteinExistence type="predicted"/>
<keyword evidence="2" id="KW-1185">Reference proteome</keyword>
<reference evidence="1 2" key="1">
    <citation type="submission" date="2023-11" db="EMBL/GenBank/DDBJ databases">
        <title>Arctic aerobic anoxygenic photoheterotroph Sediminicoccus rosea KRV36 adapts its photosynthesis to long days of polar summer.</title>
        <authorList>
            <person name="Tomasch J."/>
            <person name="Kopejtka K."/>
            <person name="Bily T."/>
            <person name="Gardiner A.T."/>
            <person name="Gardian Z."/>
            <person name="Shivaramu S."/>
            <person name="Koblizek M."/>
            <person name="Engelhardt F."/>
            <person name="Kaftan D."/>
        </authorList>
    </citation>
    <scope>NUCLEOTIDE SEQUENCE [LARGE SCALE GENOMIC DNA]</scope>
    <source>
        <strain evidence="1 2">R-30</strain>
    </source>
</reference>
<name>A0ABZ0PPB5_9PROT</name>
<accession>A0ABZ0PPB5</accession>
<evidence type="ECO:0000313" key="2">
    <source>
        <dbReference type="Proteomes" id="UP001305521"/>
    </source>
</evidence>
<dbReference type="InterPro" id="IPR018912">
    <property type="entry name" value="DUF2478"/>
</dbReference>
<sequence>MTLQPCLLTALVHADSACAAQVMRAVAQRFEAAGRSLAGVLEHALPRPGRARCDMILEELSQGARIAISEDRGPLARGCRLDAHEMARAIALVSDTLRERPQLLMLNKFGKAEAEGGGFRPLIAAALEQGVPVLIAVPLRNLDAWRNFAGGLGQEIGLDDADAWLDGLCPRIPAAEGPHP</sequence>
<protein>
    <submittedName>
        <fullName evidence="1">DUF2478 domain-containing protein</fullName>
    </submittedName>
</protein>
<dbReference type="Pfam" id="PF10649">
    <property type="entry name" value="DUF2478"/>
    <property type="match status" value="1"/>
</dbReference>
<evidence type="ECO:0000313" key="1">
    <source>
        <dbReference type="EMBL" id="WPB87158.1"/>
    </source>
</evidence>
<gene>
    <name evidence="1" type="ORF">R9Z33_09820</name>
</gene>
<organism evidence="1 2">
    <name type="scientific">Sediminicoccus rosea</name>
    <dbReference type="NCBI Taxonomy" id="1225128"/>
    <lineage>
        <taxon>Bacteria</taxon>
        <taxon>Pseudomonadati</taxon>
        <taxon>Pseudomonadota</taxon>
        <taxon>Alphaproteobacteria</taxon>
        <taxon>Acetobacterales</taxon>
        <taxon>Roseomonadaceae</taxon>
        <taxon>Sediminicoccus</taxon>
    </lineage>
</organism>
<dbReference type="RefSeq" id="WP_318651113.1">
    <property type="nucleotide sequence ID" value="NZ_CP137852.1"/>
</dbReference>
<dbReference type="EMBL" id="CP137852">
    <property type="protein sequence ID" value="WPB87158.1"/>
    <property type="molecule type" value="Genomic_DNA"/>
</dbReference>